<sequence length="40" mass="4479">MIVMGLTPNSNIEVWLQAQEASLSLFVDLRESSRILGTCR</sequence>
<proteinExistence type="predicted"/>
<organism evidence="1">
    <name type="scientific">Brassica campestris</name>
    <name type="common">Field mustard</name>
    <dbReference type="NCBI Taxonomy" id="3711"/>
    <lineage>
        <taxon>Eukaryota</taxon>
        <taxon>Viridiplantae</taxon>
        <taxon>Streptophyta</taxon>
        <taxon>Embryophyta</taxon>
        <taxon>Tracheophyta</taxon>
        <taxon>Spermatophyta</taxon>
        <taxon>Magnoliopsida</taxon>
        <taxon>eudicotyledons</taxon>
        <taxon>Gunneridae</taxon>
        <taxon>Pentapetalae</taxon>
        <taxon>rosids</taxon>
        <taxon>malvids</taxon>
        <taxon>Brassicales</taxon>
        <taxon>Brassicaceae</taxon>
        <taxon>Brassiceae</taxon>
        <taxon>Brassica</taxon>
    </lineage>
</organism>
<evidence type="ECO:0000313" key="1">
    <source>
        <dbReference type="EMBL" id="VDC86733.1"/>
    </source>
</evidence>
<dbReference type="AlphaFoldDB" id="A0A3P6AH31"/>
<dbReference type="EMBL" id="LR031573">
    <property type="protein sequence ID" value="VDC86733.1"/>
    <property type="molecule type" value="Genomic_DNA"/>
</dbReference>
<reference evidence="1" key="1">
    <citation type="submission" date="2018-11" db="EMBL/GenBank/DDBJ databases">
        <authorList>
            <consortium name="Genoscope - CEA"/>
            <person name="William W."/>
        </authorList>
    </citation>
    <scope>NUCLEOTIDE SEQUENCE</scope>
</reference>
<name>A0A3P6AH31_BRACM</name>
<gene>
    <name evidence="1" type="ORF">BRAA02T05965Z</name>
</gene>
<protein>
    <submittedName>
        <fullName evidence="1">Uncharacterized protein</fullName>
    </submittedName>
</protein>
<accession>A0A3P6AH31</accession>